<dbReference type="OrthoDB" id="10260248at2759"/>
<dbReference type="PANTHER" id="PTHR37945">
    <property type="entry name" value="EXTRACELLULAR TUNGSTATE BINDING PROTEIN"/>
    <property type="match status" value="1"/>
</dbReference>
<dbReference type="InterPro" id="IPR024370">
    <property type="entry name" value="PBP_domain"/>
</dbReference>
<protein>
    <recommendedName>
        <fullName evidence="1">PBP domain-containing protein</fullName>
    </recommendedName>
</protein>
<dbReference type="Pfam" id="PF12849">
    <property type="entry name" value="PBP_like_2"/>
    <property type="match status" value="1"/>
</dbReference>
<dbReference type="AlphaFoldDB" id="A0A8H5FYU6"/>
<evidence type="ECO:0000313" key="3">
    <source>
        <dbReference type="Proteomes" id="UP000559027"/>
    </source>
</evidence>
<keyword evidence="3" id="KW-1185">Reference proteome</keyword>
<evidence type="ECO:0000313" key="2">
    <source>
        <dbReference type="EMBL" id="KAF5354251.1"/>
    </source>
</evidence>
<dbReference type="Proteomes" id="UP000559027">
    <property type="component" value="Unassembled WGS sequence"/>
</dbReference>
<dbReference type="InterPro" id="IPR052738">
    <property type="entry name" value="ABC-Tungstate_binding"/>
</dbReference>
<name>A0A8H5FYU6_9AGAR</name>
<feature type="domain" description="PBP" evidence="1">
    <location>
        <begin position="93"/>
        <end position="326"/>
    </location>
</feature>
<comment type="caution">
    <text evidence="2">The sequence shown here is derived from an EMBL/GenBank/DDBJ whole genome shotgun (WGS) entry which is preliminary data.</text>
</comment>
<accession>A0A8H5FYU6</accession>
<dbReference type="EMBL" id="JAACJO010000009">
    <property type="protein sequence ID" value="KAF5354251.1"/>
    <property type="molecule type" value="Genomic_DNA"/>
</dbReference>
<reference evidence="2 3" key="1">
    <citation type="journal article" date="2020" name="ISME J.">
        <title>Uncovering the hidden diversity of litter-decomposition mechanisms in mushroom-forming fungi.</title>
        <authorList>
            <person name="Floudas D."/>
            <person name="Bentzer J."/>
            <person name="Ahren D."/>
            <person name="Johansson T."/>
            <person name="Persson P."/>
            <person name="Tunlid A."/>
        </authorList>
    </citation>
    <scope>NUCLEOTIDE SEQUENCE [LARGE SCALE GENOMIC DNA]</scope>
    <source>
        <strain evidence="2 3">CBS 146.42</strain>
    </source>
</reference>
<dbReference type="Gene3D" id="3.40.190.10">
    <property type="entry name" value="Periplasmic binding protein-like II"/>
    <property type="match status" value="2"/>
</dbReference>
<organism evidence="2 3">
    <name type="scientific">Leucocoprinus leucothites</name>
    <dbReference type="NCBI Taxonomy" id="201217"/>
    <lineage>
        <taxon>Eukaryota</taxon>
        <taxon>Fungi</taxon>
        <taxon>Dikarya</taxon>
        <taxon>Basidiomycota</taxon>
        <taxon>Agaricomycotina</taxon>
        <taxon>Agaricomycetes</taxon>
        <taxon>Agaricomycetidae</taxon>
        <taxon>Agaricales</taxon>
        <taxon>Agaricineae</taxon>
        <taxon>Agaricaceae</taxon>
        <taxon>Leucocoprinus</taxon>
    </lineage>
</organism>
<dbReference type="PANTHER" id="PTHR37945:SF1">
    <property type="entry name" value="EXTRACELLULAR TUNGSTATE BINDING PROTEIN"/>
    <property type="match status" value="1"/>
</dbReference>
<evidence type="ECO:0000259" key="1">
    <source>
        <dbReference type="Pfam" id="PF12849"/>
    </source>
</evidence>
<proteinExistence type="predicted"/>
<sequence length="369" mass="41786">MHLITSSHSDRQLPQHRIPSRIVTSIPQQSVIYPGHCPRSHKHVQSTTGQGTATLATVDVKPRKTYYGDYHDPNRTVGLRIANGGAGQAGLIGAWADSFINYMVKKKQFEPFAVKWYLGDTTESIAFLENKVVDVAVTYNEAAERQLYEIGLLSAWVYGFRDHFYLVGPRSNPAALDKSENILSMIKKIVRTGNEHSVQPPVDKPPTRFLSRYDKSATNIKESELFIKIGQVPWAYAYSKWYHQYPRFPIQALEAASLLHEYTLSDRGIWLSSSAEVQSRLEIYKQGQDTPGDEEEDILLNPAHVLVAQEENILNKSIGKAFVVWVQLYDAENREGGQWVVEHFTGFAQTGETKEPLYTRAPSNWSPYK</sequence>
<gene>
    <name evidence="2" type="ORF">D9756_006902</name>
</gene>